<evidence type="ECO:0000256" key="4">
    <source>
        <dbReference type="ARBA" id="ARBA00022729"/>
    </source>
</evidence>
<evidence type="ECO:0000256" key="3">
    <source>
        <dbReference type="ARBA" id="ARBA00022692"/>
    </source>
</evidence>
<dbReference type="Pfam" id="PF13517">
    <property type="entry name" value="FG-GAP_3"/>
    <property type="match status" value="2"/>
</dbReference>
<dbReference type="GO" id="GO:0005886">
    <property type="term" value="C:plasma membrane"/>
    <property type="evidence" value="ECO:0007669"/>
    <property type="project" value="TreeGrafter"/>
</dbReference>
<dbReference type="InterPro" id="IPR024881">
    <property type="entry name" value="Tip"/>
</dbReference>
<protein>
    <recommendedName>
        <fullName evidence="10">T-cell immunomodulatory protein TIP C2 domain-containing protein</fullName>
    </recommendedName>
</protein>
<evidence type="ECO:0000313" key="11">
    <source>
        <dbReference type="EMBL" id="CAE2299795.1"/>
    </source>
</evidence>
<keyword evidence="4 9" id="KW-0732">Signal</keyword>
<evidence type="ECO:0000256" key="5">
    <source>
        <dbReference type="ARBA" id="ARBA00022989"/>
    </source>
</evidence>
<keyword evidence="6 8" id="KW-0472">Membrane</keyword>
<dbReference type="AlphaFoldDB" id="A0A7S4KMP9"/>
<keyword evidence="7" id="KW-0325">Glycoprotein</keyword>
<dbReference type="PANTHER" id="PTHR13412">
    <property type="entry name" value="T-CELL IMMUNOMODULATORY PROTEIN HOMOLOG"/>
    <property type="match status" value="1"/>
</dbReference>
<proteinExistence type="inferred from homology"/>
<feature type="chain" id="PRO_5031560187" description="T-cell immunomodulatory protein TIP C2 domain-containing protein" evidence="9">
    <location>
        <begin position="23"/>
        <end position="726"/>
    </location>
</feature>
<dbReference type="Gene3D" id="2.130.10.130">
    <property type="entry name" value="Integrin alpha, N-terminal"/>
    <property type="match status" value="1"/>
</dbReference>
<evidence type="ECO:0000256" key="2">
    <source>
        <dbReference type="ARBA" id="ARBA00006496"/>
    </source>
</evidence>
<evidence type="ECO:0000256" key="7">
    <source>
        <dbReference type="ARBA" id="ARBA00023180"/>
    </source>
</evidence>
<gene>
    <name evidence="11" type="ORF">GTHE00462_LOCUS15289</name>
</gene>
<accession>A0A7S4KMP9</accession>
<evidence type="ECO:0000256" key="8">
    <source>
        <dbReference type="SAM" id="Phobius"/>
    </source>
</evidence>
<feature type="domain" description="T-cell immunomodulatory protein TIP C2" evidence="10">
    <location>
        <begin position="576"/>
        <end position="678"/>
    </location>
</feature>
<dbReference type="OMA" id="PGDWIPW"/>
<dbReference type="InterPro" id="IPR013517">
    <property type="entry name" value="FG-GAP"/>
</dbReference>
<evidence type="ECO:0000256" key="9">
    <source>
        <dbReference type="SAM" id="SignalP"/>
    </source>
</evidence>
<keyword evidence="5 8" id="KW-1133">Transmembrane helix</keyword>
<evidence type="ECO:0000256" key="6">
    <source>
        <dbReference type="ARBA" id="ARBA00023136"/>
    </source>
</evidence>
<feature type="transmembrane region" description="Helical" evidence="8">
    <location>
        <begin position="685"/>
        <end position="706"/>
    </location>
</feature>
<comment type="similarity">
    <text evidence="2">Belongs to the TIP family.</text>
</comment>
<feature type="signal peptide" evidence="9">
    <location>
        <begin position="1"/>
        <end position="22"/>
    </location>
</feature>
<reference evidence="11" key="1">
    <citation type="submission" date="2021-01" db="EMBL/GenBank/DDBJ databases">
        <authorList>
            <person name="Corre E."/>
            <person name="Pelletier E."/>
            <person name="Niang G."/>
            <person name="Scheremetjew M."/>
            <person name="Finn R."/>
            <person name="Kale V."/>
            <person name="Holt S."/>
            <person name="Cochrane G."/>
            <person name="Meng A."/>
            <person name="Brown T."/>
            <person name="Cohen L."/>
        </authorList>
    </citation>
    <scope>NUCLEOTIDE SEQUENCE</scope>
    <source>
        <strain evidence="11">CCMP 2712</strain>
    </source>
</reference>
<comment type="subcellular location">
    <subcellularLocation>
        <location evidence="1">Membrane</location>
        <topology evidence="1">Single-pass type I membrane protein</topology>
    </subcellularLocation>
</comment>
<dbReference type="Pfam" id="PF23122">
    <property type="entry name" value="C2_ITFG1"/>
    <property type="match status" value="1"/>
</dbReference>
<dbReference type="PANTHER" id="PTHR13412:SF0">
    <property type="entry name" value="T-CELL IMMUNOMODULATORY PROTEIN"/>
    <property type="match status" value="1"/>
</dbReference>
<name>A0A7S4KMP9_GUITH</name>
<evidence type="ECO:0000256" key="1">
    <source>
        <dbReference type="ARBA" id="ARBA00004479"/>
    </source>
</evidence>
<dbReference type="SUPFAM" id="SSF69318">
    <property type="entry name" value="Integrin alpha N-terminal domain"/>
    <property type="match status" value="1"/>
</dbReference>
<dbReference type="InterPro" id="IPR028994">
    <property type="entry name" value="Integrin_alpha_N"/>
</dbReference>
<sequence length="726" mass="79740">MSGKDPLFSVCCVIFLIQLARGNVANIFNPTKISSFATVGFHLKQDTAMRFLRGRVGAFGDFDSDMYTDMIWISQDSSKILVSRWDPNDNNFENPGNPTSLQAIITLPANVTDKAINIIPADFNYDGKLDLLVTATDSLSGESILLLYFGNNRHFTSKPLRLASSFGQTLVLEANGDMKPDLFGEQYLVGGDGKEYVARGFWLNTLSSWPDTCLNGIQDGEEEEIDCGGPCLPCPCLGFASLELCGFNLHTSRDMTDSALWPLSRTRAHSFADINGDCLADLILASEKDLSSMYEVWINRGPNGTIPNFLPPDQDLMLSLPNGAGSVTVADVNRDGSLDLVYAAVKECNYKLADRTLQQPSSPCLESQLLVAYNSRTDKDRPSGALCSGAAKNTIGEKSSTGLRVGTVVMSNADFAGSRLLHSNEILPNNVAGGQGFSVVEDFGMDPMMVRAGDYDLDGYVDLLLPLRDRDQQSRLALLVNTGGGKSFHRKVCASGCDLSDLNSIKGVYAGSFFDLNEKGNMDLVVLHVDSSMDLKVKILQSNFNDQGNLFLKAQGLNGVCPEWCPPPTPFPDPKPFGVNQHGVSFKYIMQDLSSRRLTAQAAQLHQSSHNALNLPYSMFGLGPASYYIEQFYMGVPMSLQWGLDRSYMSWMGVIPNSQLVVSPTDRANVDYWWIQAYVHPSEGIVYVAIVLAVTLLVLAASIWFLERREKYQDEMEKKLTAHAFL</sequence>
<organism evidence="11">
    <name type="scientific">Guillardia theta</name>
    <name type="common">Cryptophyte</name>
    <name type="synonym">Cryptomonas phi</name>
    <dbReference type="NCBI Taxonomy" id="55529"/>
    <lineage>
        <taxon>Eukaryota</taxon>
        <taxon>Cryptophyceae</taxon>
        <taxon>Pyrenomonadales</taxon>
        <taxon>Geminigeraceae</taxon>
        <taxon>Guillardia</taxon>
    </lineage>
</organism>
<dbReference type="InterPro" id="IPR057089">
    <property type="entry name" value="C2_TIP"/>
</dbReference>
<evidence type="ECO:0000259" key="10">
    <source>
        <dbReference type="Pfam" id="PF23122"/>
    </source>
</evidence>
<dbReference type="EMBL" id="HBKN01019397">
    <property type="protein sequence ID" value="CAE2299795.1"/>
    <property type="molecule type" value="Transcribed_RNA"/>
</dbReference>
<keyword evidence="3 8" id="KW-0812">Transmembrane</keyword>